<accession>A0A087AMF0</accession>
<dbReference type="InterPro" id="IPR011579">
    <property type="entry name" value="ATPase_dom"/>
</dbReference>
<dbReference type="SUPFAM" id="SSF52980">
    <property type="entry name" value="Restriction endonuclease-like"/>
    <property type="match status" value="1"/>
</dbReference>
<protein>
    <submittedName>
        <fullName evidence="3">ATPase</fullName>
    </submittedName>
</protein>
<evidence type="ECO:0000259" key="2">
    <source>
        <dbReference type="Pfam" id="PF03008"/>
    </source>
</evidence>
<keyword evidence="4" id="KW-1185">Reference proteome</keyword>
<dbReference type="Pfam" id="PF01637">
    <property type="entry name" value="ATPase_2"/>
    <property type="match status" value="1"/>
</dbReference>
<dbReference type="OrthoDB" id="9813134at2"/>
<dbReference type="AlphaFoldDB" id="A0A087AMF0"/>
<dbReference type="SUPFAM" id="SSF52540">
    <property type="entry name" value="P-loop containing nucleoside triphosphate hydrolases"/>
    <property type="match status" value="1"/>
</dbReference>
<dbReference type="InterPro" id="IPR011335">
    <property type="entry name" value="Restrct_endonuc-II-like"/>
</dbReference>
<evidence type="ECO:0000259" key="1">
    <source>
        <dbReference type="Pfam" id="PF01637"/>
    </source>
</evidence>
<gene>
    <name evidence="3" type="ORF">BIGA_1624</name>
</gene>
<dbReference type="Proteomes" id="UP000029046">
    <property type="component" value="Unassembled WGS sequence"/>
</dbReference>
<name>A0A087AMF0_9BIFI</name>
<dbReference type="PANTHER" id="PTHR34704:SF1">
    <property type="entry name" value="ATPASE"/>
    <property type="match status" value="1"/>
</dbReference>
<organism evidence="3 4">
    <name type="scientific">Bifidobacterium pullorum subsp. gallinarum</name>
    <dbReference type="NCBI Taxonomy" id="78344"/>
    <lineage>
        <taxon>Bacteria</taxon>
        <taxon>Bacillati</taxon>
        <taxon>Actinomycetota</taxon>
        <taxon>Actinomycetes</taxon>
        <taxon>Bifidobacteriales</taxon>
        <taxon>Bifidobacteriaceae</taxon>
        <taxon>Bifidobacterium</taxon>
    </lineage>
</organism>
<dbReference type="Pfam" id="PF03008">
    <property type="entry name" value="DUF234"/>
    <property type="match status" value="1"/>
</dbReference>
<dbReference type="eggNOG" id="COG1672">
    <property type="taxonomic scope" value="Bacteria"/>
</dbReference>
<dbReference type="RefSeq" id="WP_033507363.1">
    <property type="nucleotide sequence ID" value="NZ_JGYX01000007.1"/>
</dbReference>
<feature type="domain" description="DUF234" evidence="2">
    <location>
        <begin position="313"/>
        <end position="409"/>
    </location>
</feature>
<reference evidence="3 4" key="1">
    <citation type="submission" date="2014-03" db="EMBL/GenBank/DDBJ databases">
        <title>Genomics of Bifidobacteria.</title>
        <authorList>
            <person name="Ventura M."/>
            <person name="Milani C."/>
            <person name="Lugli G.A."/>
        </authorList>
    </citation>
    <scope>NUCLEOTIDE SEQUENCE [LARGE SCALE GENOMIC DNA]</scope>
    <source>
        <strain evidence="3 4">LMG 11586</strain>
    </source>
</reference>
<feature type="domain" description="ATPase" evidence="1">
    <location>
        <begin position="4"/>
        <end position="208"/>
    </location>
</feature>
<evidence type="ECO:0000313" key="3">
    <source>
        <dbReference type="EMBL" id="KFI59950.1"/>
    </source>
</evidence>
<dbReference type="Gene3D" id="3.40.50.300">
    <property type="entry name" value="P-loop containing nucleotide triphosphate hydrolases"/>
    <property type="match status" value="1"/>
</dbReference>
<dbReference type="InterPro" id="IPR027417">
    <property type="entry name" value="P-loop_NTPase"/>
</dbReference>
<dbReference type="GO" id="GO:0005524">
    <property type="term" value="F:ATP binding"/>
    <property type="evidence" value="ECO:0007669"/>
    <property type="project" value="InterPro"/>
</dbReference>
<proteinExistence type="predicted"/>
<dbReference type="InterPro" id="IPR004256">
    <property type="entry name" value="DUF234"/>
</dbReference>
<dbReference type="EMBL" id="JGYX01000007">
    <property type="protein sequence ID" value="KFI59950.1"/>
    <property type="molecule type" value="Genomic_DNA"/>
</dbReference>
<dbReference type="CDD" id="cd00882">
    <property type="entry name" value="Ras_like_GTPase"/>
    <property type="match status" value="1"/>
</dbReference>
<comment type="caution">
    <text evidence="3">The sequence shown here is derived from an EMBL/GenBank/DDBJ whole genome shotgun (WGS) entry which is preliminary data.</text>
</comment>
<dbReference type="PANTHER" id="PTHR34704">
    <property type="entry name" value="ATPASE"/>
    <property type="match status" value="1"/>
</dbReference>
<evidence type="ECO:0000313" key="4">
    <source>
        <dbReference type="Proteomes" id="UP000029046"/>
    </source>
</evidence>
<sequence length="464" mass="53287">MVGFIGRETELRMLQRRYDSGKSECVVVYGRRRIGKTALINRFVQDKPAIFYTATENGAERNLKGLSASIARYRNGLNSVGSPVYEDYRDAFEDVFRMAERDRLILVIDEYPYLAKAEPMVSSLLQQLIDQHHGTGKLMLILSGSSMSFMERQVLGYQSPLYGRRTAQIKVMPFDYRESRGFVPDMGKEDAAVVYGITGGIPQYLIQFDDGVSLEENLRWNVLDPSAYLFEEPGKLLQEELRKPAEYNNIIQTIASGASSGVKIANGSHIEQTVLSHYLRNLSDLHIIVKETPYPEGSRRGIWRIEDLLFRFWYRYIPDNMSLIESGHADIAVQLIMKDLPNYMGGVFEDICRQWLWANTATDRVPFLLTHMGRWWGGDPRTKRQEEIDIVADGKPSGRRLYCECKWRGKSTDIPELEQLRYRSALVDMERKDYMLFSKAGFTDRLRARAAEDGNVRLVSFADM</sequence>